<dbReference type="GO" id="GO:0000981">
    <property type="term" value="F:DNA-binding transcription factor activity, RNA polymerase II-specific"/>
    <property type="evidence" value="ECO:0007669"/>
    <property type="project" value="TreeGrafter"/>
</dbReference>
<keyword evidence="9" id="KW-1185">Reference proteome</keyword>
<dbReference type="SUPFAM" id="SSF57667">
    <property type="entry name" value="beta-beta-alpha zinc fingers"/>
    <property type="match status" value="1"/>
</dbReference>
<keyword evidence="2" id="KW-0677">Repeat</keyword>
<feature type="compositionally biased region" description="Basic and acidic residues" evidence="6">
    <location>
        <begin position="17"/>
        <end position="26"/>
    </location>
</feature>
<dbReference type="InterPro" id="IPR013087">
    <property type="entry name" value="Znf_C2H2_type"/>
</dbReference>
<dbReference type="EMBL" id="JAJSPL020000008">
    <property type="protein sequence ID" value="KAK7745445.1"/>
    <property type="molecule type" value="Genomic_DNA"/>
</dbReference>
<evidence type="ECO:0000256" key="5">
    <source>
        <dbReference type="PROSITE-ProRule" id="PRU00042"/>
    </source>
</evidence>
<gene>
    <name evidence="8" type="ORF">SLS53_002943</name>
</gene>
<dbReference type="PANTHER" id="PTHR23235:SF178">
    <property type="entry name" value="C2H2-TYPE DOMAIN-CONTAINING PROTEIN-RELATED"/>
    <property type="match status" value="1"/>
</dbReference>
<reference evidence="8 9" key="1">
    <citation type="journal article" date="2023" name="PLoS ONE">
        <title>Cytospora paraplurivora sp. nov. isolated from orchards with fruit tree decline syndrome in Ontario, Canada.</title>
        <authorList>
            <person name="Ilyukhin E."/>
            <person name="Nguyen H.D.T."/>
            <person name="Castle A.J."/>
            <person name="Ellouze W."/>
        </authorList>
    </citation>
    <scope>NUCLEOTIDE SEQUENCE [LARGE SCALE GENOMIC DNA]</scope>
    <source>
        <strain evidence="8 9">FDS-564</strain>
    </source>
</reference>
<protein>
    <recommendedName>
        <fullName evidence="7">C2H2-type domain-containing protein</fullName>
    </recommendedName>
</protein>
<dbReference type="Pfam" id="PF00096">
    <property type="entry name" value="zf-C2H2"/>
    <property type="match status" value="1"/>
</dbReference>
<feature type="compositionally biased region" description="Polar residues" evidence="6">
    <location>
        <begin position="70"/>
        <end position="85"/>
    </location>
</feature>
<feature type="region of interest" description="Disordered" evidence="6">
    <location>
        <begin position="210"/>
        <end position="230"/>
    </location>
</feature>
<dbReference type="GO" id="GO:0000978">
    <property type="term" value="F:RNA polymerase II cis-regulatory region sequence-specific DNA binding"/>
    <property type="evidence" value="ECO:0007669"/>
    <property type="project" value="TreeGrafter"/>
</dbReference>
<accession>A0AAN9YK87</accession>
<evidence type="ECO:0000256" key="1">
    <source>
        <dbReference type="ARBA" id="ARBA00022723"/>
    </source>
</evidence>
<sequence length="349" mass="38386">MSDSSLSSMSSSEAGDEYEHPTHDATMDEIEPPAKRLKLGDLGSTTSSAVVPDAEPEPEQETKVPEFDNVSISSDSSGDIPNSPANARLEDEDFQPQVTVCAWEDCDAGDLGTMDRLVKHIHDEHIEGRQKKYTCQWAHMRSHTREKPFFCYLPECDKCFTRSDALAKHMRTVHETEALRPSDPVPKSLQSGGAAGKSTKLKIILRTPQSHAAGQEDAVDDGNSEDESPAERFTPLFEKDGFTARELNMPLAKLAVVCKKQLQWAQEDSETLKQECRKWEEVAKKAWLEKEVLLEQTIKSELGWHDRRRAILTGATDVVINGGAPEVVSVSAAPATTNGGASETPVAED</sequence>
<dbReference type="Gene3D" id="3.30.160.60">
    <property type="entry name" value="Classic Zinc Finger"/>
    <property type="match status" value="2"/>
</dbReference>
<keyword evidence="1" id="KW-0479">Metal-binding</keyword>
<keyword evidence="3 5" id="KW-0863">Zinc-finger</keyword>
<feature type="region of interest" description="Disordered" evidence="6">
    <location>
        <begin position="175"/>
        <end position="197"/>
    </location>
</feature>
<organism evidence="8 9">
    <name type="scientific">Cytospora paraplurivora</name>
    <dbReference type="NCBI Taxonomy" id="2898453"/>
    <lineage>
        <taxon>Eukaryota</taxon>
        <taxon>Fungi</taxon>
        <taxon>Dikarya</taxon>
        <taxon>Ascomycota</taxon>
        <taxon>Pezizomycotina</taxon>
        <taxon>Sordariomycetes</taxon>
        <taxon>Sordariomycetidae</taxon>
        <taxon>Diaporthales</taxon>
        <taxon>Cytosporaceae</taxon>
        <taxon>Cytospora</taxon>
    </lineage>
</organism>
<dbReference type="PROSITE" id="PS50157">
    <property type="entry name" value="ZINC_FINGER_C2H2_2"/>
    <property type="match status" value="1"/>
</dbReference>
<dbReference type="SMART" id="SM00355">
    <property type="entry name" value="ZnF_C2H2"/>
    <property type="match status" value="2"/>
</dbReference>
<dbReference type="InterPro" id="IPR036236">
    <property type="entry name" value="Znf_C2H2_sf"/>
</dbReference>
<proteinExistence type="predicted"/>
<feature type="region of interest" description="Disordered" evidence="6">
    <location>
        <begin position="1"/>
        <end position="91"/>
    </location>
</feature>
<evidence type="ECO:0000256" key="4">
    <source>
        <dbReference type="ARBA" id="ARBA00022833"/>
    </source>
</evidence>
<evidence type="ECO:0000256" key="6">
    <source>
        <dbReference type="SAM" id="MobiDB-lite"/>
    </source>
</evidence>
<dbReference type="AlphaFoldDB" id="A0AAN9YK87"/>
<name>A0AAN9YK87_9PEZI</name>
<feature type="compositionally biased region" description="Acidic residues" evidence="6">
    <location>
        <begin position="217"/>
        <end position="228"/>
    </location>
</feature>
<comment type="caution">
    <text evidence="8">The sequence shown here is derived from an EMBL/GenBank/DDBJ whole genome shotgun (WGS) entry which is preliminary data.</text>
</comment>
<feature type="compositionally biased region" description="Low complexity" evidence="6">
    <location>
        <begin position="1"/>
        <end position="12"/>
    </location>
</feature>
<dbReference type="GO" id="GO:0008270">
    <property type="term" value="F:zinc ion binding"/>
    <property type="evidence" value="ECO:0007669"/>
    <property type="project" value="UniProtKB-KW"/>
</dbReference>
<evidence type="ECO:0000256" key="2">
    <source>
        <dbReference type="ARBA" id="ARBA00022737"/>
    </source>
</evidence>
<dbReference type="FunFam" id="3.30.160.60:FF:000201">
    <property type="entry name" value="C2H2 finger domain protein (Gli3)"/>
    <property type="match status" value="1"/>
</dbReference>
<evidence type="ECO:0000313" key="8">
    <source>
        <dbReference type="EMBL" id="KAK7745445.1"/>
    </source>
</evidence>
<evidence type="ECO:0000313" key="9">
    <source>
        <dbReference type="Proteomes" id="UP001320245"/>
    </source>
</evidence>
<dbReference type="PROSITE" id="PS00028">
    <property type="entry name" value="ZINC_FINGER_C2H2_1"/>
    <property type="match status" value="1"/>
</dbReference>
<feature type="domain" description="C2H2-type" evidence="7">
    <location>
        <begin position="149"/>
        <end position="179"/>
    </location>
</feature>
<dbReference type="PANTHER" id="PTHR23235">
    <property type="entry name" value="KRUEPPEL-LIKE TRANSCRIPTION FACTOR"/>
    <property type="match status" value="1"/>
</dbReference>
<keyword evidence="4" id="KW-0862">Zinc</keyword>
<evidence type="ECO:0000259" key="7">
    <source>
        <dbReference type="PROSITE" id="PS50157"/>
    </source>
</evidence>
<evidence type="ECO:0000256" key="3">
    <source>
        <dbReference type="ARBA" id="ARBA00022771"/>
    </source>
</evidence>
<dbReference type="Proteomes" id="UP001320245">
    <property type="component" value="Unassembled WGS sequence"/>
</dbReference>